<name>A0A365HAB8_9ACTN</name>
<dbReference type="Gene3D" id="3.40.190.10">
    <property type="entry name" value="Periplasmic binding protein-like II"/>
    <property type="match status" value="2"/>
</dbReference>
<organism evidence="3 4">
    <name type="scientific">Actinomadura craniellae</name>
    <dbReference type="NCBI Taxonomy" id="2231787"/>
    <lineage>
        <taxon>Bacteria</taxon>
        <taxon>Bacillati</taxon>
        <taxon>Actinomycetota</taxon>
        <taxon>Actinomycetes</taxon>
        <taxon>Streptosporangiales</taxon>
        <taxon>Thermomonosporaceae</taxon>
        <taxon>Actinomadura</taxon>
    </lineage>
</organism>
<feature type="signal peptide" evidence="2">
    <location>
        <begin position="1"/>
        <end position="24"/>
    </location>
</feature>
<dbReference type="Pfam" id="PF13531">
    <property type="entry name" value="SBP_bac_11"/>
    <property type="match status" value="1"/>
</dbReference>
<dbReference type="AlphaFoldDB" id="A0A365HAB8"/>
<sequence>MIRRRFGRAASVLTAACAALTLTAGCGGGGGNATAIPADASPALKKLIEAAQKEGELVWYSVPAENIAKAVSDDFAKKYGIKVKFVRLTSSDLSQRFAAEAETGKPAADLFVGSFTPFVVDANKKGWTTPLPQAGIPEYPGDFPQQYLVSDPGTAVVQVQPSGISVNTKETGGAIKDWNDILDPRWKGKIILVDPRASAAYTPFWNLIIKELGEDFLTKLKAQNPIISPSAAPATQQLAAGEGAIVMPGVQSIIEDLKKKGAPVGYVQPPASTGPEIVPGLAAKAPHPNAAKLFVHYLMSAAGNKVLNTEPGSGSPRDPGSLPARYTFNRELTGVPADRIHSLLGLD</sequence>
<gene>
    <name evidence="3" type="ORF">DPM19_08955</name>
</gene>
<dbReference type="PROSITE" id="PS51257">
    <property type="entry name" value="PROKAR_LIPOPROTEIN"/>
    <property type="match status" value="1"/>
</dbReference>
<dbReference type="RefSeq" id="WP_111864664.1">
    <property type="nucleotide sequence ID" value="NZ_QLYX01000003.1"/>
</dbReference>
<dbReference type="SUPFAM" id="SSF53850">
    <property type="entry name" value="Periplasmic binding protein-like II"/>
    <property type="match status" value="1"/>
</dbReference>
<evidence type="ECO:0000256" key="2">
    <source>
        <dbReference type="SAM" id="SignalP"/>
    </source>
</evidence>
<dbReference type="OrthoDB" id="366726at2"/>
<reference evidence="3 4" key="1">
    <citation type="submission" date="2018-06" db="EMBL/GenBank/DDBJ databases">
        <title>Actinomadura craniellae sp. nov. isolated from marine sponge Craniella sp.</title>
        <authorList>
            <person name="Li L."/>
            <person name="Xu Q.H."/>
            <person name="Lin H.W."/>
            <person name="Lu Y.H."/>
        </authorList>
    </citation>
    <scope>NUCLEOTIDE SEQUENCE [LARGE SCALE GENOMIC DNA]</scope>
    <source>
        <strain evidence="3 4">LHW63021</strain>
    </source>
</reference>
<keyword evidence="1 2" id="KW-0732">Signal</keyword>
<dbReference type="Proteomes" id="UP000251891">
    <property type="component" value="Unassembled WGS sequence"/>
</dbReference>
<dbReference type="PANTHER" id="PTHR30006">
    <property type="entry name" value="THIAMINE-BINDING PERIPLASMIC PROTEIN-RELATED"/>
    <property type="match status" value="1"/>
</dbReference>
<evidence type="ECO:0000313" key="4">
    <source>
        <dbReference type="Proteomes" id="UP000251891"/>
    </source>
</evidence>
<dbReference type="EMBL" id="QLYX01000003">
    <property type="protein sequence ID" value="RAY15876.1"/>
    <property type="molecule type" value="Genomic_DNA"/>
</dbReference>
<feature type="chain" id="PRO_5039719751" evidence="2">
    <location>
        <begin position="25"/>
        <end position="347"/>
    </location>
</feature>
<evidence type="ECO:0000313" key="3">
    <source>
        <dbReference type="EMBL" id="RAY15876.1"/>
    </source>
</evidence>
<keyword evidence="4" id="KW-1185">Reference proteome</keyword>
<evidence type="ECO:0000256" key="1">
    <source>
        <dbReference type="ARBA" id="ARBA00022729"/>
    </source>
</evidence>
<proteinExistence type="predicted"/>
<protein>
    <submittedName>
        <fullName evidence="3">ABC transporter substrate-binding protein</fullName>
    </submittedName>
</protein>
<accession>A0A365HAB8</accession>
<comment type="caution">
    <text evidence="3">The sequence shown here is derived from an EMBL/GenBank/DDBJ whole genome shotgun (WGS) entry which is preliminary data.</text>
</comment>